<feature type="transmembrane region" description="Helical" evidence="5">
    <location>
        <begin position="63"/>
        <end position="92"/>
    </location>
</feature>
<keyword evidence="3 5" id="KW-1133">Transmembrane helix</keyword>
<accession>A0A9W6R3Y2</accession>
<evidence type="ECO:0000256" key="4">
    <source>
        <dbReference type="ARBA" id="ARBA00023136"/>
    </source>
</evidence>
<feature type="domain" description="ABC-2 type transporter transmembrane" evidence="6">
    <location>
        <begin position="5"/>
        <end position="103"/>
    </location>
</feature>
<evidence type="ECO:0000256" key="3">
    <source>
        <dbReference type="ARBA" id="ARBA00022989"/>
    </source>
</evidence>
<evidence type="ECO:0000256" key="2">
    <source>
        <dbReference type="ARBA" id="ARBA00022692"/>
    </source>
</evidence>
<gene>
    <name evidence="7" type="ORF">Atai01_38210</name>
</gene>
<evidence type="ECO:0000256" key="5">
    <source>
        <dbReference type="SAM" id="Phobius"/>
    </source>
</evidence>
<name>A0A9W6R3Y2_9PSEU</name>
<dbReference type="EMBL" id="BSTI01000007">
    <property type="protein sequence ID" value="GLY67202.1"/>
    <property type="molecule type" value="Genomic_DNA"/>
</dbReference>
<evidence type="ECO:0000313" key="8">
    <source>
        <dbReference type="Proteomes" id="UP001165136"/>
    </source>
</evidence>
<keyword evidence="8" id="KW-1185">Reference proteome</keyword>
<comment type="caution">
    <text evidence="7">The sequence shown here is derived from an EMBL/GenBank/DDBJ whole genome shotgun (WGS) entry which is preliminary data.</text>
</comment>
<protein>
    <recommendedName>
        <fullName evidence="6">ABC-2 type transporter transmembrane domain-containing protein</fullName>
    </recommendedName>
</protein>
<dbReference type="InterPro" id="IPR051328">
    <property type="entry name" value="T7SS_ABC-Transporter"/>
</dbReference>
<proteinExistence type="predicted"/>
<sequence length="144" mass="14353">MLGVLVMQQAVVLAAGLVLGVRVAHPALLILTLMAWTLVLLGLGATLGAFANSHSALSAGYDIGGLVLSALGGALVPIAAMPGWLAAVAPVSPGYWAVSGLHAALDGNVSRALAAAAVLVAFAVAAGLVAAWRIRRGWGRSTKL</sequence>
<evidence type="ECO:0000313" key="7">
    <source>
        <dbReference type="EMBL" id="GLY67202.1"/>
    </source>
</evidence>
<dbReference type="PANTHER" id="PTHR43077:SF10">
    <property type="entry name" value="TRANSPORT PERMEASE PROTEIN"/>
    <property type="match status" value="1"/>
</dbReference>
<feature type="transmembrane region" description="Helical" evidence="5">
    <location>
        <begin position="112"/>
        <end position="134"/>
    </location>
</feature>
<dbReference type="PANTHER" id="PTHR43077">
    <property type="entry name" value="TRANSPORT PERMEASE YVFS-RELATED"/>
    <property type="match status" value="1"/>
</dbReference>
<keyword evidence="4 5" id="KW-0472">Membrane</keyword>
<dbReference type="RefSeq" id="WP_285487676.1">
    <property type="nucleotide sequence ID" value="NZ_BSTI01000007.1"/>
</dbReference>
<evidence type="ECO:0000256" key="1">
    <source>
        <dbReference type="ARBA" id="ARBA00004141"/>
    </source>
</evidence>
<keyword evidence="2 5" id="KW-0812">Transmembrane</keyword>
<dbReference type="Proteomes" id="UP001165136">
    <property type="component" value="Unassembled WGS sequence"/>
</dbReference>
<dbReference type="GO" id="GO:0140359">
    <property type="term" value="F:ABC-type transporter activity"/>
    <property type="evidence" value="ECO:0007669"/>
    <property type="project" value="InterPro"/>
</dbReference>
<dbReference type="InterPro" id="IPR013525">
    <property type="entry name" value="ABC2_TM"/>
</dbReference>
<feature type="transmembrane region" description="Helical" evidence="5">
    <location>
        <begin position="30"/>
        <end position="51"/>
    </location>
</feature>
<reference evidence="7" key="1">
    <citation type="submission" date="2023-03" db="EMBL/GenBank/DDBJ databases">
        <title>Amycolatopsis taiwanensis NBRC 103393.</title>
        <authorList>
            <person name="Ichikawa N."/>
            <person name="Sato H."/>
            <person name="Tonouchi N."/>
        </authorList>
    </citation>
    <scope>NUCLEOTIDE SEQUENCE</scope>
    <source>
        <strain evidence="7">NBRC 103393</strain>
    </source>
</reference>
<organism evidence="7 8">
    <name type="scientific">Amycolatopsis taiwanensis</name>
    <dbReference type="NCBI Taxonomy" id="342230"/>
    <lineage>
        <taxon>Bacteria</taxon>
        <taxon>Bacillati</taxon>
        <taxon>Actinomycetota</taxon>
        <taxon>Actinomycetes</taxon>
        <taxon>Pseudonocardiales</taxon>
        <taxon>Pseudonocardiaceae</taxon>
        <taxon>Amycolatopsis</taxon>
    </lineage>
</organism>
<dbReference type="Pfam" id="PF01061">
    <property type="entry name" value="ABC2_membrane"/>
    <property type="match status" value="1"/>
</dbReference>
<dbReference type="AlphaFoldDB" id="A0A9W6R3Y2"/>
<comment type="subcellular location">
    <subcellularLocation>
        <location evidence="1">Membrane</location>
        <topology evidence="1">Multi-pass membrane protein</topology>
    </subcellularLocation>
</comment>
<dbReference type="GO" id="GO:0016020">
    <property type="term" value="C:membrane"/>
    <property type="evidence" value="ECO:0007669"/>
    <property type="project" value="UniProtKB-SubCell"/>
</dbReference>
<evidence type="ECO:0000259" key="6">
    <source>
        <dbReference type="Pfam" id="PF01061"/>
    </source>
</evidence>